<comment type="caution">
    <text evidence="2">The sequence shown here is derived from an EMBL/GenBank/DDBJ whole genome shotgun (WGS) entry which is preliminary data.</text>
</comment>
<gene>
    <name evidence="2" type="ORF">PACLA_8A067249</name>
</gene>
<dbReference type="AlphaFoldDB" id="A0A6S7J8J2"/>
<dbReference type="PANTHER" id="PTHR47331">
    <property type="entry name" value="PHD-TYPE DOMAIN-CONTAINING PROTEIN"/>
    <property type="match status" value="1"/>
</dbReference>
<evidence type="ECO:0000256" key="1">
    <source>
        <dbReference type="SAM" id="MobiDB-lite"/>
    </source>
</evidence>
<dbReference type="Pfam" id="PF05380">
    <property type="entry name" value="Peptidase_A17"/>
    <property type="match status" value="1"/>
</dbReference>
<feature type="region of interest" description="Disordered" evidence="1">
    <location>
        <begin position="78"/>
        <end position="110"/>
    </location>
</feature>
<proteinExistence type="predicted"/>
<reference evidence="2" key="1">
    <citation type="submission" date="2020-04" db="EMBL/GenBank/DDBJ databases">
        <authorList>
            <person name="Alioto T."/>
            <person name="Alioto T."/>
            <person name="Gomez Garrido J."/>
        </authorList>
    </citation>
    <scope>NUCLEOTIDE SEQUENCE</scope>
    <source>
        <strain evidence="2">A484AB</strain>
    </source>
</reference>
<evidence type="ECO:0000313" key="3">
    <source>
        <dbReference type="Proteomes" id="UP001152795"/>
    </source>
</evidence>
<dbReference type="OrthoDB" id="5985697at2759"/>
<dbReference type="InterPro" id="IPR008042">
    <property type="entry name" value="Retrotrans_Pao"/>
</dbReference>
<organism evidence="2 3">
    <name type="scientific">Paramuricea clavata</name>
    <name type="common">Red gorgonian</name>
    <name type="synonym">Violescent sea-whip</name>
    <dbReference type="NCBI Taxonomy" id="317549"/>
    <lineage>
        <taxon>Eukaryota</taxon>
        <taxon>Metazoa</taxon>
        <taxon>Cnidaria</taxon>
        <taxon>Anthozoa</taxon>
        <taxon>Octocorallia</taxon>
        <taxon>Malacalcyonacea</taxon>
        <taxon>Plexauridae</taxon>
        <taxon>Paramuricea</taxon>
    </lineage>
</organism>
<accession>A0A6S7J8J2</accession>
<feature type="compositionally biased region" description="Basic and acidic residues" evidence="1">
    <location>
        <begin position="82"/>
        <end position="92"/>
    </location>
</feature>
<protein>
    <submittedName>
        <fullName evidence="2">Uncharacterized protein</fullName>
    </submittedName>
</protein>
<sequence length="110" mass="12142">MAKARVAPLKLVSVPRLELTAAVTSVNVVQELSRELGYDVDADIYYSDSTVVLGYVQNEARRFHVYVGNRVQAIRSKTSPESWHHVKGKDNPADIASRSATPKELLDSST</sequence>
<evidence type="ECO:0000313" key="2">
    <source>
        <dbReference type="EMBL" id="CAB4026324.1"/>
    </source>
</evidence>
<dbReference type="EMBL" id="CACRXK020014137">
    <property type="protein sequence ID" value="CAB4026324.1"/>
    <property type="molecule type" value="Genomic_DNA"/>
</dbReference>
<keyword evidence="3" id="KW-1185">Reference proteome</keyword>
<dbReference type="Proteomes" id="UP001152795">
    <property type="component" value="Unassembled WGS sequence"/>
</dbReference>
<dbReference type="PANTHER" id="PTHR47331:SF5">
    <property type="entry name" value="RIBONUCLEASE H"/>
    <property type="match status" value="1"/>
</dbReference>
<name>A0A6S7J8J2_PARCT</name>